<dbReference type="Proteomes" id="UP000257109">
    <property type="component" value="Unassembled WGS sequence"/>
</dbReference>
<sequence>MDDLVYKATRVESQQKRCMTSKKAYHNDLSSWRGKEKKKDWPRKDKSLKKGSFPPQGRKEERVVLVPISASKSSNIKYFKCLGKGSWNESSSISEEDSSCDYLPNEDDLLIV</sequence>
<proteinExistence type="predicted"/>
<evidence type="ECO:0000256" key="1">
    <source>
        <dbReference type="SAM" id="MobiDB-lite"/>
    </source>
</evidence>
<protein>
    <submittedName>
        <fullName evidence="2">Uncharacterized protein</fullName>
    </submittedName>
</protein>
<dbReference type="AlphaFoldDB" id="A0A371I5Y1"/>
<feature type="region of interest" description="Disordered" evidence="1">
    <location>
        <begin position="29"/>
        <end position="59"/>
    </location>
</feature>
<feature type="non-terminal residue" evidence="2">
    <location>
        <position position="1"/>
    </location>
</feature>
<accession>A0A371I5Y1</accession>
<comment type="caution">
    <text evidence="2">The sequence shown here is derived from an EMBL/GenBank/DDBJ whole genome shotgun (WGS) entry which is preliminary data.</text>
</comment>
<feature type="compositionally biased region" description="Basic and acidic residues" evidence="1">
    <location>
        <begin position="33"/>
        <end position="45"/>
    </location>
</feature>
<gene>
    <name evidence="2" type="ORF">CR513_05144</name>
</gene>
<name>A0A371I5Y1_MUCPR</name>
<evidence type="ECO:0000313" key="2">
    <source>
        <dbReference type="EMBL" id="RDY10354.1"/>
    </source>
</evidence>
<evidence type="ECO:0000313" key="3">
    <source>
        <dbReference type="Proteomes" id="UP000257109"/>
    </source>
</evidence>
<dbReference type="EMBL" id="QJKJ01000858">
    <property type="protein sequence ID" value="RDY10354.1"/>
    <property type="molecule type" value="Genomic_DNA"/>
</dbReference>
<keyword evidence="3" id="KW-1185">Reference proteome</keyword>
<dbReference type="OrthoDB" id="1194186at2759"/>
<organism evidence="2 3">
    <name type="scientific">Mucuna pruriens</name>
    <name type="common">Velvet bean</name>
    <name type="synonym">Dolichos pruriens</name>
    <dbReference type="NCBI Taxonomy" id="157652"/>
    <lineage>
        <taxon>Eukaryota</taxon>
        <taxon>Viridiplantae</taxon>
        <taxon>Streptophyta</taxon>
        <taxon>Embryophyta</taxon>
        <taxon>Tracheophyta</taxon>
        <taxon>Spermatophyta</taxon>
        <taxon>Magnoliopsida</taxon>
        <taxon>eudicotyledons</taxon>
        <taxon>Gunneridae</taxon>
        <taxon>Pentapetalae</taxon>
        <taxon>rosids</taxon>
        <taxon>fabids</taxon>
        <taxon>Fabales</taxon>
        <taxon>Fabaceae</taxon>
        <taxon>Papilionoideae</taxon>
        <taxon>50 kb inversion clade</taxon>
        <taxon>NPAAA clade</taxon>
        <taxon>indigoferoid/millettioid clade</taxon>
        <taxon>Phaseoleae</taxon>
        <taxon>Mucuna</taxon>
    </lineage>
</organism>
<reference evidence="2" key="1">
    <citation type="submission" date="2018-05" db="EMBL/GenBank/DDBJ databases">
        <title>Draft genome of Mucuna pruriens seed.</title>
        <authorList>
            <person name="Nnadi N.E."/>
            <person name="Vos R."/>
            <person name="Hasami M.H."/>
            <person name="Devisetty U.K."/>
            <person name="Aguiy J.C."/>
        </authorList>
    </citation>
    <scope>NUCLEOTIDE SEQUENCE [LARGE SCALE GENOMIC DNA]</scope>
    <source>
        <strain evidence="2">JCA_2017</strain>
    </source>
</reference>